<dbReference type="AlphaFoldDB" id="A0A9R1VE65"/>
<feature type="region of interest" description="Disordered" evidence="1">
    <location>
        <begin position="125"/>
        <end position="144"/>
    </location>
</feature>
<dbReference type="EMBL" id="NBSK02000005">
    <property type="protein sequence ID" value="KAJ0203433.1"/>
    <property type="molecule type" value="Genomic_DNA"/>
</dbReference>
<proteinExistence type="predicted"/>
<reference evidence="2 3" key="1">
    <citation type="journal article" date="2017" name="Nat. Commun.">
        <title>Genome assembly with in vitro proximity ligation data and whole-genome triplication in lettuce.</title>
        <authorList>
            <person name="Reyes-Chin-Wo S."/>
            <person name="Wang Z."/>
            <person name="Yang X."/>
            <person name="Kozik A."/>
            <person name="Arikit S."/>
            <person name="Song C."/>
            <person name="Xia L."/>
            <person name="Froenicke L."/>
            <person name="Lavelle D.O."/>
            <person name="Truco M.J."/>
            <person name="Xia R."/>
            <person name="Zhu S."/>
            <person name="Xu C."/>
            <person name="Xu H."/>
            <person name="Xu X."/>
            <person name="Cox K."/>
            <person name="Korf I."/>
            <person name="Meyers B.C."/>
            <person name="Michelmore R.W."/>
        </authorList>
    </citation>
    <scope>NUCLEOTIDE SEQUENCE [LARGE SCALE GENOMIC DNA]</scope>
    <source>
        <strain evidence="3">cv. Salinas</strain>
        <tissue evidence="2">Seedlings</tissue>
    </source>
</reference>
<organism evidence="2 3">
    <name type="scientific">Lactuca sativa</name>
    <name type="common">Garden lettuce</name>
    <dbReference type="NCBI Taxonomy" id="4236"/>
    <lineage>
        <taxon>Eukaryota</taxon>
        <taxon>Viridiplantae</taxon>
        <taxon>Streptophyta</taxon>
        <taxon>Embryophyta</taxon>
        <taxon>Tracheophyta</taxon>
        <taxon>Spermatophyta</taxon>
        <taxon>Magnoliopsida</taxon>
        <taxon>eudicotyledons</taxon>
        <taxon>Gunneridae</taxon>
        <taxon>Pentapetalae</taxon>
        <taxon>asterids</taxon>
        <taxon>campanulids</taxon>
        <taxon>Asterales</taxon>
        <taxon>Asteraceae</taxon>
        <taxon>Cichorioideae</taxon>
        <taxon>Cichorieae</taxon>
        <taxon>Lactucinae</taxon>
        <taxon>Lactuca</taxon>
    </lineage>
</organism>
<evidence type="ECO:0000313" key="3">
    <source>
        <dbReference type="Proteomes" id="UP000235145"/>
    </source>
</evidence>
<name>A0A9R1VE65_LACSA</name>
<accession>A0A9R1VE65</accession>
<evidence type="ECO:0000256" key="1">
    <source>
        <dbReference type="SAM" id="MobiDB-lite"/>
    </source>
</evidence>
<gene>
    <name evidence="2" type="ORF">LSAT_V11C500243380</name>
</gene>
<protein>
    <submittedName>
        <fullName evidence="2">Uncharacterized protein</fullName>
    </submittedName>
</protein>
<evidence type="ECO:0000313" key="2">
    <source>
        <dbReference type="EMBL" id="KAJ0203433.1"/>
    </source>
</evidence>
<comment type="caution">
    <text evidence="2">The sequence shown here is derived from an EMBL/GenBank/DDBJ whole genome shotgun (WGS) entry which is preliminary data.</text>
</comment>
<dbReference type="Proteomes" id="UP000235145">
    <property type="component" value="Unassembled WGS sequence"/>
</dbReference>
<keyword evidence="3" id="KW-1185">Reference proteome</keyword>
<sequence length="144" mass="15971">MPTLCVTKRLYSLIFSLTKLSSSTATKPTRVFVSSQVFKHRSIYVRNIVNGGAVNDGAEAVNEVHMQQDYDEVELTPLEFDASANGEPSHVHVQEQEARETPLATLLKKIRRKKSERIIKLKLGKKVGGNDAPGNSEAKHVTLE</sequence>